<comment type="similarity">
    <text evidence="4">Belongs to the class I-like SAM-binding methyltransferase superfamily. RNA M5U methyltransferase family.</text>
</comment>
<comment type="caution">
    <text evidence="6">The sequence shown here is derived from an EMBL/GenBank/DDBJ whole genome shotgun (WGS) entry which is preliminary data.</text>
</comment>
<dbReference type="GO" id="GO:0070041">
    <property type="term" value="F:rRNA (uridine-C5-)-methyltransferase activity"/>
    <property type="evidence" value="ECO:0007669"/>
    <property type="project" value="TreeGrafter"/>
</dbReference>
<feature type="binding site" evidence="4">
    <location>
        <position position="236"/>
    </location>
    <ligand>
        <name>S-adenosyl-L-methionine</name>
        <dbReference type="ChEBI" id="CHEBI:59789"/>
    </ligand>
</feature>
<dbReference type="RefSeq" id="WP_006502338.1">
    <property type="nucleotide sequence ID" value="NZ_BAGZ01000005.1"/>
</dbReference>
<dbReference type="PROSITE" id="PS01231">
    <property type="entry name" value="TRMA_2"/>
    <property type="match status" value="1"/>
</dbReference>
<dbReference type="PANTHER" id="PTHR11061:SF30">
    <property type="entry name" value="TRNA (URACIL(54)-C(5))-METHYLTRANSFERASE"/>
    <property type="match status" value="1"/>
</dbReference>
<dbReference type="PROSITE" id="PS51687">
    <property type="entry name" value="SAM_MT_RNA_M5U"/>
    <property type="match status" value="1"/>
</dbReference>
<dbReference type="STRING" id="100225.SAMN05421595_1424"/>
<dbReference type="InterPro" id="IPR002792">
    <property type="entry name" value="TRAM_dom"/>
</dbReference>
<dbReference type="InterPro" id="IPR029063">
    <property type="entry name" value="SAM-dependent_MTases_sf"/>
</dbReference>
<evidence type="ECO:0000256" key="4">
    <source>
        <dbReference type="PROSITE-ProRule" id="PRU01024"/>
    </source>
</evidence>
<evidence type="ECO:0000259" key="5">
    <source>
        <dbReference type="PROSITE" id="PS50926"/>
    </source>
</evidence>
<feature type="domain" description="TRAM" evidence="5">
    <location>
        <begin position="6"/>
        <end position="66"/>
    </location>
</feature>
<evidence type="ECO:0000256" key="1">
    <source>
        <dbReference type="ARBA" id="ARBA00022603"/>
    </source>
</evidence>
<dbReference type="InterPro" id="IPR012340">
    <property type="entry name" value="NA-bd_OB-fold"/>
</dbReference>
<evidence type="ECO:0000313" key="7">
    <source>
        <dbReference type="Proteomes" id="UP000008495"/>
    </source>
</evidence>
<dbReference type="OrthoDB" id="9804590at2"/>
<feature type="binding site" evidence="4">
    <location>
        <position position="289"/>
    </location>
    <ligand>
        <name>S-adenosyl-L-methionine</name>
        <dbReference type="ChEBI" id="CHEBI:59789"/>
    </ligand>
</feature>
<dbReference type="Pfam" id="PF01938">
    <property type="entry name" value="TRAM"/>
    <property type="match status" value="1"/>
</dbReference>
<dbReference type="AlphaFoldDB" id="K6ULV9"/>
<feature type="active site" description="Nucleophile" evidence="4">
    <location>
        <position position="362"/>
    </location>
</feature>
<feature type="binding site" evidence="4">
    <location>
        <position position="335"/>
    </location>
    <ligand>
        <name>S-adenosyl-L-methionine</name>
        <dbReference type="ChEBI" id="CHEBI:59789"/>
    </ligand>
</feature>
<keyword evidence="2 4" id="KW-0808">Transferase</keyword>
<dbReference type="CDD" id="cd02440">
    <property type="entry name" value="AdoMet_MTases"/>
    <property type="match status" value="1"/>
</dbReference>
<keyword evidence="1 4" id="KW-0489">Methyltransferase</keyword>
<protein>
    <submittedName>
        <fullName evidence="6">Putative RNA methyltransferase</fullName>
    </submittedName>
</protein>
<dbReference type="InterPro" id="IPR010280">
    <property type="entry name" value="U5_MeTrfase_fam"/>
</dbReference>
<feature type="binding site" evidence="4">
    <location>
        <position position="265"/>
    </location>
    <ligand>
        <name>S-adenosyl-L-methionine</name>
        <dbReference type="ChEBI" id="CHEBI:59789"/>
    </ligand>
</feature>
<accession>K6ULV9</accession>
<dbReference type="Pfam" id="PF05958">
    <property type="entry name" value="tRNA_U5-meth_tr"/>
    <property type="match status" value="1"/>
</dbReference>
<dbReference type="PANTHER" id="PTHR11061">
    <property type="entry name" value="RNA M5U METHYLTRANSFERASE"/>
    <property type="match status" value="1"/>
</dbReference>
<dbReference type="PROSITE" id="PS50926">
    <property type="entry name" value="TRAM"/>
    <property type="match status" value="1"/>
</dbReference>
<gene>
    <name evidence="6" type="ORF">AUCHE_05_04990</name>
</gene>
<dbReference type="EMBL" id="BAGZ01000005">
    <property type="protein sequence ID" value="GAB77586.1"/>
    <property type="molecule type" value="Genomic_DNA"/>
</dbReference>
<proteinExistence type="inferred from homology"/>
<dbReference type="GO" id="GO:0070475">
    <property type="term" value="P:rRNA base methylation"/>
    <property type="evidence" value="ECO:0007669"/>
    <property type="project" value="TreeGrafter"/>
</dbReference>
<dbReference type="SUPFAM" id="SSF53335">
    <property type="entry name" value="S-adenosyl-L-methionine-dependent methyltransferases"/>
    <property type="match status" value="1"/>
</dbReference>
<name>K6ULV9_9MICO</name>
<reference evidence="6 7" key="1">
    <citation type="submission" date="2012-08" db="EMBL/GenBank/DDBJ databases">
        <title>Whole genome shotgun sequence of Austwickia chelonae NBRC 105200.</title>
        <authorList>
            <person name="Yoshida I."/>
            <person name="Hosoyama A."/>
            <person name="Tsuchikane K."/>
            <person name="Katsumata H."/>
            <person name="Ando Y."/>
            <person name="Ohji S."/>
            <person name="Hamada M."/>
            <person name="Tamura T."/>
            <person name="Yamazoe A."/>
            <person name="Yamazaki S."/>
            <person name="Fujita N."/>
        </authorList>
    </citation>
    <scope>NUCLEOTIDE SEQUENCE [LARGE SCALE GENOMIC DNA]</scope>
    <source>
        <strain evidence="6 7">NBRC 105200</strain>
    </source>
</reference>
<dbReference type="Gene3D" id="3.40.50.150">
    <property type="entry name" value="Vaccinia Virus protein VP39"/>
    <property type="match status" value="2"/>
</dbReference>
<sequence>MTANRVSAVGAEYVVEVGPVAHGGHCVARHEGLVLFVRHSLPGERVRARVIAGRTGDRFLLAEAIEVLEPSEKRVDAPCRYAGPSGCGGCDFQHVDLAYQREMKAAVVREQLSRLAGVDRTVTVEPLAGHEDGLGWRTRVNLAVDRRGRTGFHPHRSREVLAVDECLLAAPGIADSEVFSSVYPRAKAVHAVVSSTGERAVVTAPQGLKRTPSLHERVVVGGEEALFRLNALGFWQVHPAAAQTFVDRVLEGLAPEPGERCLDLYSGVGLFARALARSVGGTGEVVAVESDSRAAHAAADHFAGDGQVSILHGRVDHALPELVEQGASFDLVVLDPPRTGAGRDVVEAVAALRPRAVAYVACDPAALSRDIAYAAEAGYVLRDLSVFDAFPMTHHMECIAILCPEATTG</sequence>
<dbReference type="InterPro" id="IPR030391">
    <property type="entry name" value="MeTrfase_TrmA_CS"/>
</dbReference>
<evidence type="ECO:0000256" key="3">
    <source>
        <dbReference type="ARBA" id="ARBA00022691"/>
    </source>
</evidence>
<dbReference type="SUPFAM" id="SSF50249">
    <property type="entry name" value="Nucleic acid-binding proteins"/>
    <property type="match status" value="1"/>
</dbReference>
<dbReference type="Gene3D" id="2.40.50.1070">
    <property type="match status" value="1"/>
</dbReference>
<dbReference type="Proteomes" id="UP000008495">
    <property type="component" value="Unassembled WGS sequence"/>
</dbReference>
<evidence type="ECO:0000256" key="2">
    <source>
        <dbReference type="ARBA" id="ARBA00022679"/>
    </source>
</evidence>
<evidence type="ECO:0000313" key="6">
    <source>
        <dbReference type="EMBL" id="GAB77586.1"/>
    </source>
</evidence>
<organism evidence="6 7">
    <name type="scientific">Austwickia chelonae NBRC 105200</name>
    <dbReference type="NCBI Taxonomy" id="1184607"/>
    <lineage>
        <taxon>Bacteria</taxon>
        <taxon>Bacillati</taxon>
        <taxon>Actinomycetota</taxon>
        <taxon>Actinomycetes</taxon>
        <taxon>Micrococcales</taxon>
        <taxon>Dermatophilaceae</taxon>
        <taxon>Austwickia</taxon>
    </lineage>
</organism>
<dbReference type="Gene3D" id="2.40.50.140">
    <property type="entry name" value="Nucleic acid-binding proteins"/>
    <property type="match status" value="1"/>
</dbReference>
<keyword evidence="7" id="KW-1185">Reference proteome</keyword>
<dbReference type="eggNOG" id="COG2265">
    <property type="taxonomic scope" value="Bacteria"/>
</dbReference>
<keyword evidence="3 4" id="KW-0949">S-adenosyl-L-methionine</keyword>